<feature type="chain" id="PRO_5021918718" description="Tetratricopeptide repeat protein" evidence="1">
    <location>
        <begin position="17"/>
        <end position="529"/>
    </location>
</feature>
<keyword evidence="1" id="KW-0732">Signal</keyword>
<dbReference type="Proteomes" id="UP000320390">
    <property type="component" value="Chromosome"/>
</dbReference>
<reference evidence="2 3" key="1">
    <citation type="submission" date="2019-02" db="EMBL/GenBank/DDBJ databases">
        <title>Deep-cultivation of Planctomycetes and their phenomic and genomic characterization uncovers novel biology.</title>
        <authorList>
            <person name="Wiegand S."/>
            <person name="Jogler M."/>
            <person name="Boedeker C."/>
            <person name="Pinto D."/>
            <person name="Vollmers J."/>
            <person name="Rivas-Marin E."/>
            <person name="Kohn T."/>
            <person name="Peeters S.H."/>
            <person name="Heuer A."/>
            <person name="Rast P."/>
            <person name="Oberbeckmann S."/>
            <person name="Bunk B."/>
            <person name="Jeske O."/>
            <person name="Meyerdierks A."/>
            <person name="Storesund J.E."/>
            <person name="Kallscheuer N."/>
            <person name="Luecker S."/>
            <person name="Lage O.M."/>
            <person name="Pohl T."/>
            <person name="Merkel B.J."/>
            <person name="Hornburger P."/>
            <person name="Mueller R.-W."/>
            <person name="Bruemmer F."/>
            <person name="Labrenz M."/>
            <person name="Spormann A.M."/>
            <person name="Op den Camp H."/>
            <person name="Overmann J."/>
            <person name="Amann R."/>
            <person name="Jetten M.S.M."/>
            <person name="Mascher T."/>
            <person name="Medema M.H."/>
            <person name="Devos D.P."/>
            <person name="Kaster A.-K."/>
            <person name="Ovreas L."/>
            <person name="Rohde M."/>
            <person name="Galperin M.Y."/>
            <person name="Jogler C."/>
        </authorList>
    </citation>
    <scope>NUCLEOTIDE SEQUENCE [LARGE SCALE GENOMIC DNA]</scope>
    <source>
        <strain evidence="2 3">Poly30</strain>
    </source>
</reference>
<dbReference type="EMBL" id="CP036434">
    <property type="protein sequence ID" value="QDV04937.1"/>
    <property type="molecule type" value="Genomic_DNA"/>
</dbReference>
<dbReference type="InterPro" id="IPR011990">
    <property type="entry name" value="TPR-like_helical_dom_sf"/>
</dbReference>
<sequence length="529" mass="56498" precursor="true">MNARFWAALIAGCASAAPSLGSPSPGAHANVGTLASGTQGLAPGASVLVGVTTWRTSSLAVTQLKAGLSPDQGLSHSAVSEGALPGGVMSQALLAVTPRADDLPIPGEPAAAQAYGPLIAHSMVPGTNVTIVASRGSKTEARRVHALRQERGKLVTWVRLPFTQLPEAAFVLDGQRTLYLCPAQGGKTDIVLLDHSGTEIVRQSLEALLPPGVRRSEVPASLMPTPTGASLGVPLLSGSMALVELGVDHRPGTSPSEFEVCSVILSDKYACGVEAWLEQARQLDRAGDAEAARFALDAAIETDPMDARGYRELAHFYRRQDLTAQQLNTLRTGVTRLHAKVLGVADDDWQVGTPAARLTLDYLNAARATDDPELVTDVMDLALRLYPCMEQLVLTRAEFWIGEGETTKAIDSIRAALGQVDPNGDLAAAHHDAGRFLRRKGLTEAALHFCEDAYALGDHSEFLLRGLADISVELNKPERAVEWLSLLAERWRSELESVSDGTRNERAQSRLRVLEEEIAALQSDVESSR</sequence>
<evidence type="ECO:0008006" key="4">
    <source>
        <dbReference type="Google" id="ProtNLM"/>
    </source>
</evidence>
<feature type="signal peptide" evidence="1">
    <location>
        <begin position="1"/>
        <end position="16"/>
    </location>
</feature>
<protein>
    <recommendedName>
        <fullName evidence="4">Tetratricopeptide repeat protein</fullName>
    </recommendedName>
</protein>
<keyword evidence="3" id="KW-1185">Reference proteome</keyword>
<accession>A0A518ELG1</accession>
<organism evidence="2 3">
    <name type="scientific">Saltatorellus ferox</name>
    <dbReference type="NCBI Taxonomy" id="2528018"/>
    <lineage>
        <taxon>Bacteria</taxon>
        <taxon>Pseudomonadati</taxon>
        <taxon>Planctomycetota</taxon>
        <taxon>Planctomycetia</taxon>
        <taxon>Planctomycetia incertae sedis</taxon>
        <taxon>Saltatorellus</taxon>
    </lineage>
</organism>
<dbReference type="Gene3D" id="1.25.40.10">
    <property type="entry name" value="Tetratricopeptide repeat domain"/>
    <property type="match status" value="1"/>
</dbReference>
<evidence type="ECO:0000313" key="3">
    <source>
        <dbReference type="Proteomes" id="UP000320390"/>
    </source>
</evidence>
<proteinExistence type="predicted"/>
<gene>
    <name evidence="2" type="ORF">Poly30_04320</name>
</gene>
<name>A0A518ELG1_9BACT</name>
<dbReference type="SUPFAM" id="SSF48452">
    <property type="entry name" value="TPR-like"/>
    <property type="match status" value="1"/>
</dbReference>
<evidence type="ECO:0000313" key="2">
    <source>
        <dbReference type="EMBL" id="QDV04937.1"/>
    </source>
</evidence>
<evidence type="ECO:0000256" key="1">
    <source>
        <dbReference type="SAM" id="SignalP"/>
    </source>
</evidence>
<dbReference type="AlphaFoldDB" id="A0A518ELG1"/>